<feature type="domain" description="Formyl transferase N-terminal" evidence="6">
    <location>
        <begin position="1"/>
        <end position="180"/>
    </location>
</feature>
<evidence type="ECO:0000256" key="3">
    <source>
        <dbReference type="ARBA" id="ARBA00022679"/>
    </source>
</evidence>
<accession>A0A261EXG9</accession>
<evidence type="ECO:0000259" key="6">
    <source>
        <dbReference type="Pfam" id="PF00551"/>
    </source>
</evidence>
<evidence type="ECO:0000256" key="5">
    <source>
        <dbReference type="HAMAP-Rule" id="MF_00182"/>
    </source>
</evidence>
<dbReference type="Gene3D" id="3.40.50.12230">
    <property type="match status" value="1"/>
</dbReference>
<sequence length="331" mass="35664">MRILFAGTPDVAVTSLRMLAQAGGDIELVGVLTRPDAPQGRGRKVMPSPVKVAAQELGLPVLDRNPRDEGFLDDLKAFGAEAAAVVAYGNILRPNVLDAMPEGWYNLHFSLLPQWRGAAPVQRSIWSGETVTGVTVFRITEGMDEGPILAQSTTEIGPHETSGELFARLAEDGGHVLCSAMQLVAEHRALLVPQPQGAYEVAAKIRTEDAHIRFDVPAFAADRQIRACTPEPGAWCVVHAGAADAKAGDADGSKLHVDEARIADARAVPEACAERFRALRPGELFVDKRHVWVGTSTDPLELLRVKPQGKKDMRGADWARGARLGEDAYCD</sequence>
<comment type="similarity">
    <text evidence="1 5">Belongs to the Fmt family.</text>
</comment>
<dbReference type="Pfam" id="PF00551">
    <property type="entry name" value="Formyl_trans_N"/>
    <property type="match status" value="1"/>
</dbReference>
<dbReference type="InterPro" id="IPR011034">
    <property type="entry name" value="Formyl_transferase-like_C_sf"/>
</dbReference>
<evidence type="ECO:0000256" key="4">
    <source>
        <dbReference type="ARBA" id="ARBA00022917"/>
    </source>
</evidence>
<dbReference type="InterPro" id="IPR044135">
    <property type="entry name" value="Met-tRNA-FMT_C"/>
</dbReference>
<comment type="caution">
    <text evidence="8">The sequence shown here is derived from an EMBL/GenBank/DDBJ whole genome shotgun (WGS) entry which is preliminary data.</text>
</comment>
<comment type="catalytic activity">
    <reaction evidence="5">
        <text>L-methionyl-tRNA(fMet) + (6R)-10-formyltetrahydrofolate = N-formyl-L-methionyl-tRNA(fMet) + (6S)-5,6,7,8-tetrahydrofolate + H(+)</text>
        <dbReference type="Rhea" id="RHEA:24380"/>
        <dbReference type="Rhea" id="RHEA-COMP:9952"/>
        <dbReference type="Rhea" id="RHEA-COMP:9953"/>
        <dbReference type="ChEBI" id="CHEBI:15378"/>
        <dbReference type="ChEBI" id="CHEBI:57453"/>
        <dbReference type="ChEBI" id="CHEBI:78530"/>
        <dbReference type="ChEBI" id="CHEBI:78844"/>
        <dbReference type="ChEBI" id="CHEBI:195366"/>
        <dbReference type="EC" id="2.1.2.9"/>
    </reaction>
</comment>
<name>A0A261EXG9_9BIFI</name>
<dbReference type="InterPro" id="IPR005793">
    <property type="entry name" value="Formyl_trans_C"/>
</dbReference>
<dbReference type="InterPro" id="IPR036477">
    <property type="entry name" value="Formyl_transf_N_sf"/>
</dbReference>
<dbReference type="Pfam" id="PF02911">
    <property type="entry name" value="Formyl_trans_C"/>
    <property type="match status" value="1"/>
</dbReference>
<evidence type="ECO:0000313" key="9">
    <source>
        <dbReference type="Proteomes" id="UP000216725"/>
    </source>
</evidence>
<dbReference type="Proteomes" id="UP000216725">
    <property type="component" value="Unassembled WGS sequence"/>
</dbReference>
<comment type="function">
    <text evidence="5">Attaches a formyl group to the free amino group of methionyl-tRNA(fMet). The formyl group appears to play a dual role in the initiator identity of N-formylmethionyl-tRNA by promoting its recognition by IF2 and preventing the misappropriation of this tRNA by the elongation apparatus.</text>
</comment>
<dbReference type="InterPro" id="IPR005794">
    <property type="entry name" value="Fmt"/>
</dbReference>
<feature type="domain" description="Formyl transferase C-terminal" evidence="7">
    <location>
        <begin position="204"/>
        <end position="322"/>
    </location>
</feature>
<dbReference type="EMBL" id="MWWR01000007">
    <property type="protein sequence ID" value="OZG51552.1"/>
    <property type="molecule type" value="Genomic_DNA"/>
</dbReference>
<evidence type="ECO:0000256" key="1">
    <source>
        <dbReference type="ARBA" id="ARBA00010699"/>
    </source>
</evidence>
<dbReference type="CDD" id="cd08646">
    <property type="entry name" value="FMT_core_Met-tRNA-FMT_N"/>
    <property type="match status" value="1"/>
</dbReference>
<gene>
    <name evidence="5" type="primary">fmt</name>
    <name evidence="8" type="ORF">PSRA_0949</name>
</gene>
<proteinExistence type="inferred from homology"/>
<dbReference type="HAMAP" id="MF_00182">
    <property type="entry name" value="Formyl_trans"/>
    <property type="match status" value="1"/>
</dbReference>
<dbReference type="GO" id="GO:0004479">
    <property type="term" value="F:methionyl-tRNA formyltransferase activity"/>
    <property type="evidence" value="ECO:0007669"/>
    <property type="project" value="UniProtKB-UniRule"/>
</dbReference>
<evidence type="ECO:0000256" key="2">
    <source>
        <dbReference type="ARBA" id="ARBA00012261"/>
    </source>
</evidence>
<dbReference type="SUPFAM" id="SSF50486">
    <property type="entry name" value="FMT C-terminal domain-like"/>
    <property type="match status" value="1"/>
</dbReference>
<dbReference type="InterPro" id="IPR041711">
    <property type="entry name" value="Met-tRNA-FMT_N"/>
</dbReference>
<dbReference type="CDD" id="cd08704">
    <property type="entry name" value="Met_tRNA_FMT_C"/>
    <property type="match status" value="1"/>
</dbReference>
<dbReference type="PANTHER" id="PTHR11138:SF5">
    <property type="entry name" value="METHIONYL-TRNA FORMYLTRANSFERASE, MITOCHONDRIAL"/>
    <property type="match status" value="1"/>
</dbReference>
<dbReference type="AlphaFoldDB" id="A0A261EXG9"/>
<dbReference type="SUPFAM" id="SSF53328">
    <property type="entry name" value="Formyltransferase"/>
    <property type="match status" value="1"/>
</dbReference>
<dbReference type="RefSeq" id="WP_094660773.1">
    <property type="nucleotide sequence ID" value="NZ_MWWR01000007.1"/>
</dbReference>
<dbReference type="GO" id="GO:0005829">
    <property type="term" value="C:cytosol"/>
    <property type="evidence" value="ECO:0007669"/>
    <property type="project" value="TreeGrafter"/>
</dbReference>
<dbReference type="InterPro" id="IPR002376">
    <property type="entry name" value="Formyl_transf_N"/>
</dbReference>
<dbReference type="NCBIfam" id="TIGR00460">
    <property type="entry name" value="fmt"/>
    <property type="match status" value="1"/>
</dbReference>
<evidence type="ECO:0000313" key="8">
    <source>
        <dbReference type="EMBL" id="OZG51552.1"/>
    </source>
</evidence>
<keyword evidence="4 5" id="KW-0648">Protein biosynthesis</keyword>
<feature type="binding site" evidence="5">
    <location>
        <begin position="110"/>
        <end position="113"/>
    </location>
    <ligand>
        <name>(6S)-5,6,7,8-tetrahydrofolate</name>
        <dbReference type="ChEBI" id="CHEBI:57453"/>
    </ligand>
</feature>
<keyword evidence="3 5" id="KW-0808">Transferase</keyword>
<dbReference type="PANTHER" id="PTHR11138">
    <property type="entry name" value="METHIONYL-TRNA FORMYLTRANSFERASE"/>
    <property type="match status" value="1"/>
</dbReference>
<reference evidence="8 9" key="1">
    <citation type="journal article" date="2017" name="BMC Genomics">
        <title>Comparative genomic and phylogenomic analyses of the Bifidobacteriaceae family.</title>
        <authorList>
            <person name="Lugli G.A."/>
            <person name="Milani C."/>
            <person name="Turroni F."/>
            <person name="Duranti S."/>
            <person name="Mancabelli L."/>
            <person name="Mangifesta M."/>
            <person name="Ferrario C."/>
            <person name="Modesto M."/>
            <person name="Mattarelli P."/>
            <person name="Jiri K."/>
            <person name="van Sinderen D."/>
            <person name="Ventura M."/>
        </authorList>
    </citation>
    <scope>NUCLEOTIDE SEQUENCE [LARGE SCALE GENOMIC DNA]</scope>
    <source>
        <strain evidence="8 9">DSM 24742</strain>
    </source>
</reference>
<protein>
    <recommendedName>
        <fullName evidence="2 5">Methionyl-tRNA formyltransferase</fullName>
        <ecNumber evidence="2 5">2.1.2.9</ecNumber>
    </recommendedName>
</protein>
<dbReference type="OrthoDB" id="9802815at2"/>
<organism evidence="8 9">
    <name type="scientific">Pseudoscardovia radai</name>
    <dbReference type="NCBI Taxonomy" id="987066"/>
    <lineage>
        <taxon>Bacteria</taxon>
        <taxon>Bacillati</taxon>
        <taxon>Actinomycetota</taxon>
        <taxon>Actinomycetes</taxon>
        <taxon>Bifidobacteriales</taxon>
        <taxon>Bifidobacteriaceae</taxon>
        <taxon>Pseudoscardovia</taxon>
    </lineage>
</organism>
<dbReference type="EC" id="2.1.2.9" evidence="2 5"/>
<evidence type="ECO:0000259" key="7">
    <source>
        <dbReference type="Pfam" id="PF02911"/>
    </source>
</evidence>
<keyword evidence="9" id="KW-1185">Reference proteome</keyword>